<evidence type="ECO:0000259" key="8">
    <source>
        <dbReference type="Pfam" id="PF01207"/>
    </source>
</evidence>
<sequence length="318" mass="35643">METMNPTLILAPLRGLTESTYRTVFSRFFPGFDSAVAPFINTYQGNTIKPSLLKDLLPENNPLLPVIPQILAKNPANFLKISQILADLGYTTVNWNLGCPYPMVANKERGSGLLPHPDKIAYFLDTIQGSPLSLSIKTRIGRRHPDEIMKLMSIFNQFPLTELIIHPRTGLQMYKGNVDLETFQACLEISKHPVVYNGDINSVSDYRHLSEKFPTVAGWMIGRGALANPFLPGQIKGISCDGNPIQILAAFHDTLLQHYSEYLSGPGHLLGRMKGIWFYLSGSFPDGRKLLKKIQKTSRIDHYKDLVKSIWDGPHNLV</sequence>
<evidence type="ECO:0000256" key="1">
    <source>
        <dbReference type="ARBA" id="ARBA00022630"/>
    </source>
</evidence>
<dbReference type="CDD" id="cd02801">
    <property type="entry name" value="DUS_like_FMN"/>
    <property type="match status" value="1"/>
</dbReference>
<keyword evidence="3 5" id="KW-0819">tRNA processing</keyword>
<feature type="binding site" evidence="7">
    <location>
        <position position="69"/>
    </location>
    <ligand>
        <name>FMN</name>
        <dbReference type="ChEBI" id="CHEBI:58210"/>
    </ligand>
</feature>
<keyword evidence="4 5" id="KW-0560">Oxidoreductase</keyword>
<dbReference type="EC" id="1.3.1.-" evidence="5"/>
<accession>A0A8J6NAN2</accession>
<comment type="cofactor">
    <cofactor evidence="5 7">
        <name>FMN</name>
        <dbReference type="ChEBI" id="CHEBI:58210"/>
    </cofactor>
</comment>
<dbReference type="GO" id="GO:0050660">
    <property type="term" value="F:flavin adenine dinucleotide binding"/>
    <property type="evidence" value="ECO:0007669"/>
    <property type="project" value="InterPro"/>
</dbReference>
<dbReference type="InterPro" id="IPR001269">
    <property type="entry name" value="DUS_fam"/>
</dbReference>
<keyword evidence="7" id="KW-0547">Nucleotide-binding</keyword>
<protein>
    <recommendedName>
        <fullName evidence="5">tRNA-dihydrouridine synthase</fullName>
        <ecNumber evidence="5">1.3.1.-</ecNumber>
    </recommendedName>
</protein>
<comment type="caution">
    <text evidence="9">The sequence shown here is derived from an EMBL/GenBank/DDBJ whole genome shotgun (WGS) entry which is preliminary data.</text>
</comment>
<reference evidence="9 10" key="1">
    <citation type="submission" date="2020-08" db="EMBL/GenBank/DDBJ databases">
        <title>Bridging the membrane lipid divide: bacteria of the FCB group superphylum have the potential to synthesize archaeal ether lipids.</title>
        <authorList>
            <person name="Villanueva L."/>
            <person name="Von Meijenfeldt F.A.B."/>
            <person name="Westbye A.B."/>
            <person name="Yadav S."/>
            <person name="Hopmans E.C."/>
            <person name="Dutilh B.E."/>
            <person name="Sinninghe Damste J.S."/>
        </authorList>
    </citation>
    <scope>NUCLEOTIDE SEQUENCE [LARGE SCALE GENOMIC DNA]</scope>
    <source>
        <strain evidence="9">NIOZ-UU47</strain>
    </source>
</reference>
<evidence type="ECO:0000313" key="9">
    <source>
        <dbReference type="EMBL" id="MBC8317216.1"/>
    </source>
</evidence>
<evidence type="ECO:0000256" key="2">
    <source>
        <dbReference type="ARBA" id="ARBA00022643"/>
    </source>
</evidence>
<dbReference type="Gene3D" id="3.20.20.70">
    <property type="entry name" value="Aldolase class I"/>
    <property type="match status" value="1"/>
</dbReference>
<comment type="function">
    <text evidence="5">Catalyzes the synthesis of 5,6-dihydrouridine (D), a modified base found in the D-loop of most tRNAs, via the reduction of the C5-C6 double bond in target uridines.</text>
</comment>
<dbReference type="SUPFAM" id="SSF51395">
    <property type="entry name" value="FMN-linked oxidoreductases"/>
    <property type="match status" value="1"/>
</dbReference>
<comment type="similarity">
    <text evidence="5">Belongs to the dus family.</text>
</comment>
<evidence type="ECO:0000256" key="6">
    <source>
        <dbReference type="PIRSR" id="PIRSR006621-1"/>
    </source>
</evidence>
<dbReference type="Pfam" id="PF01207">
    <property type="entry name" value="Dus"/>
    <property type="match status" value="1"/>
</dbReference>
<dbReference type="PANTHER" id="PTHR45846:SF1">
    <property type="entry name" value="TRNA-DIHYDROURIDINE(47) SYNTHASE [NAD(P)(+)]-LIKE"/>
    <property type="match status" value="1"/>
</dbReference>
<evidence type="ECO:0000256" key="4">
    <source>
        <dbReference type="ARBA" id="ARBA00023002"/>
    </source>
</evidence>
<evidence type="ECO:0000256" key="5">
    <source>
        <dbReference type="PIRNR" id="PIRNR006621"/>
    </source>
</evidence>
<proteinExistence type="inferred from homology"/>
<dbReference type="EMBL" id="JACNJZ010000076">
    <property type="protein sequence ID" value="MBC8317216.1"/>
    <property type="molecule type" value="Genomic_DNA"/>
</dbReference>
<dbReference type="PIRSF" id="PIRSF006621">
    <property type="entry name" value="Dus"/>
    <property type="match status" value="1"/>
</dbReference>
<name>A0A8J6NAN2_9BACT</name>
<dbReference type="GO" id="GO:0003723">
    <property type="term" value="F:RNA binding"/>
    <property type="evidence" value="ECO:0007669"/>
    <property type="project" value="TreeGrafter"/>
</dbReference>
<keyword evidence="2 5" id="KW-0288">FMN</keyword>
<organism evidence="9 10">
    <name type="scientific">Candidatus Desulfobia pelagia</name>
    <dbReference type="NCBI Taxonomy" id="2841692"/>
    <lineage>
        <taxon>Bacteria</taxon>
        <taxon>Pseudomonadati</taxon>
        <taxon>Thermodesulfobacteriota</taxon>
        <taxon>Desulfobulbia</taxon>
        <taxon>Desulfobulbales</taxon>
        <taxon>Desulfobulbaceae</taxon>
        <taxon>Candidatus Desulfobia</taxon>
    </lineage>
</organism>
<dbReference type="Proteomes" id="UP000614424">
    <property type="component" value="Unassembled WGS sequence"/>
</dbReference>
<evidence type="ECO:0000313" key="10">
    <source>
        <dbReference type="Proteomes" id="UP000614424"/>
    </source>
</evidence>
<dbReference type="InterPro" id="IPR035587">
    <property type="entry name" value="DUS-like_FMN-bd"/>
</dbReference>
<dbReference type="GO" id="GO:0017150">
    <property type="term" value="F:tRNA dihydrouridine synthase activity"/>
    <property type="evidence" value="ECO:0007669"/>
    <property type="project" value="InterPro"/>
</dbReference>
<feature type="domain" description="DUS-like FMN-binding" evidence="8">
    <location>
        <begin position="9"/>
        <end position="261"/>
    </location>
</feature>
<feature type="binding site" evidence="7">
    <location>
        <begin position="222"/>
        <end position="223"/>
    </location>
    <ligand>
        <name>FMN</name>
        <dbReference type="ChEBI" id="CHEBI:58210"/>
    </ligand>
</feature>
<dbReference type="AlphaFoldDB" id="A0A8J6NAN2"/>
<gene>
    <name evidence="9" type="ORF">H8E41_04880</name>
</gene>
<feature type="binding site" evidence="7">
    <location>
        <position position="166"/>
    </location>
    <ligand>
        <name>FMN</name>
        <dbReference type="ChEBI" id="CHEBI:58210"/>
    </ligand>
</feature>
<keyword evidence="1 5" id="KW-0285">Flavoprotein</keyword>
<evidence type="ECO:0000256" key="3">
    <source>
        <dbReference type="ARBA" id="ARBA00022694"/>
    </source>
</evidence>
<evidence type="ECO:0000256" key="7">
    <source>
        <dbReference type="PIRSR" id="PIRSR006621-2"/>
    </source>
</evidence>
<feature type="binding site" evidence="7">
    <location>
        <position position="137"/>
    </location>
    <ligand>
        <name>FMN</name>
        <dbReference type="ChEBI" id="CHEBI:58210"/>
    </ligand>
</feature>
<dbReference type="PANTHER" id="PTHR45846">
    <property type="entry name" value="TRNA-DIHYDROURIDINE(47) SYNTHASE [NAD(P)(+)]-LIKE"/>
    <property type="match status" value="1"/>
</dbReference>
<feature type="active site" description="Proton donor" evidence="6">
    <location>
        <position position="99"/>
    </location>
</feature>
<dbReference type="InterPro" id="IPR013785">
    <property type="entry name" value="Aldolase_TIM"/>
</dbReference>